<dbReference type="STRING" id="27342.A0A0H2RD38"/>
<evidence type="ECO:0000313" key="3">
    <source>
        <dbReference type="Proteomes" id="UP000053477"/>
    </source>
</evidence>
<keyword evidence="3" id="KW-1185">Reference proteome</keyword>
<sequence length="295" mass="33407">MSTLKESYERDGFVLVPNLISPNQLSELRAACARVVKKTRRGDWPHRRVVGKQFPPYGDTNPDSWGVQHVMHPALDEPAFVRWYTSDAVVDVVEQLLECEEGALQMELFNLLINPERHSFALRWHRDDIKETATTEEETEALGKWHYGVQWNTALYEDSCLFVVPGSHKVPRTPEQRALSETPEAPKNPLDMPGAIQVTLQPGETVFYNSNILHCATYDARAQRATLHPCMGDAVHGGMVRARNILQHGIVDWVVSDAFKKTLTTERANKMRERLLEMARMADEKGVDVGYSLDG</sequence>
<evidence type="ECO:0000256" key="1">
    <source>
        <dbReference type="SAM" id="MobiDB-lite"/>
    </source>
</evidence>
<dbReference type="PANTHER" id="PTHR40470:SF1">
    <property type="entry name" value="PHYTANOYL-COA DIOXYGENASE FAMILY PROTEIN (AFU_ORTHOLOGUE AFUA_2G15850)"/>
    <property type="match status" value="1"/>
</dbReference>
<dbReference type="EMBL" id="KQ086141">
    <property type="protein sequence ID" value="KLO07408.1"/>
    <property type="molecule type" value="Genomic_DNA"/>
</dbReference>
<dbReference type="SUPFAM" id="SSF51197">
    <property type="entry name" value="Clavaminate synthase-like"/>
    <property type="match status" value="1"/>
</dbReference>
<dbReference type="Pfam" id="PF05721">
    <property type="entry name" value="PhyH"/>
    <property type="match status" value="1"/>
</dbReference>
<dbReference type="OrthoDB" id="2106152at2759"/>
<reference evidence="2 3" key="1">
    <citation type="submission" date="2015-04" db="EMBL/GenBank/DDBJ databases">
        <title>Complete genome sequence of Schizopora paradoxa KUC8140, a cosmopolitan wood degrader in East Asia.</title>
        <authorList>
            <consortium name="DOE Joint Genome Institute"/>
            <person name="Min B."/>
            <person name="Park H."/>
            <person name="Jang Y."/>
            <person name="Kim J.-J."/>
            <person name="Kim K.H."/>
            <person name="Pangilinan J."/>
            <person name="Lipzen A."/>
            <person name="Riley R."/>
            <person name="Grigoriev I.V."/>
            <person name="Spatafora J.W."/>
            <person name="Choi I.-G."/>
        </authorList>
    </citation>
    <scope>NUCLEOTIDE SEQUENCE [LARGE SCALE GENOMIC DNA]</scope>
    <source>
        <strain evidence="2 3">KUC8140</strain>
    </source>
</reference>
<accession>A0A0H2RD38</accession>
<name>A0A0H2RD38_9AGAM</name>
<dbReference type="Proteomes" id="UP000053477">
    <property type="component" value="Unassembled WGS sequence"/>
</dbReference>
<dbReference type="InterPro" id="IPR008775">
    <property type="entry name" value="Phytyl_CoA_dOase-like"/>
</dbReference>
<dbReference type="Gene3D" id="2.60.120.620">
    <property type="entry name" value="q2cbj1_9rhob like domain"/>
    <property type="match status" value="1"/>
</dbReference>
<dbReference type="AlphaFoldDB" id="A0A0H2RD38"/>
<protein>
    <recommendedName>
        <fullName evidence="4">Phytanoyl-CoA dioxygenase</fullName>
    </recommendedName>
</protein>
<dbReference type="InParanoid" id="A0A0H2RD38"/>
<organism evidence="2 3">
    <name type="scientific">Schizopora paradoxa</name>
    <dbReference type="NCBI Taxonomy" id="27342"/>
    <lineage>
        <taxon>Eukaryota</taxon>
        <taxon>Fungi</taxon>
        <taxon>Dikarya</taxon>
        <taxon>Basidiomycota</taxon>
        <taxon>Agaricomycotina</taxon>
        <taxon>Agaricomycetes</taxon>
        <taxon>Hymenochaetales</taxon>
        <taxon>Schizoporaceae</taxon>
        <taxon>Schizopora</taxon>
    </lineage>
</organism>
<evidence type="ECO:0008006" key="4">
    <source>
        <dbReference type="Google" id="ProtNLM"/>
    </source>
</evidence>
<dbReference type="PANTHER" id="PTHR40470">
    <property type="entry name" value="PHYTANOYL-COA DIOXYGENASE FAMILY PROTEIN (AFU_ORTHOLOGUE AFUA_2G15850)"/>
    <property type="match status" value="1"/>
</dbReference>
<feature type="region of interest" description="Disordered" evidence="1">
    <location>
        <begin position="171"/>
        <end position="191"/>
    </location>
</feature>
<evidence type="ECO:0000313" key="2">
    <source>
        <dbReference type="EMBL" id="KLO07408.1"/>
    </source>
</evidence>
<gene>
    <name evidence="2" type="ORF">SCHPADRAFT_909526</name>
</gene>
<proteinExistence type="predicted"/>